<reference evidence="1 2" key="1">
    <citation type="journal article" date="2012" name="J. Bacteriol.">
        <title>Genome sequence of the cycloprodigiosin-producing bacterial strain Pseudoalteromonas rubra ATCC 29570(T).</title>
        <authorList>
            <person name="Xie B.B."/>
            <person name="Shu Y.L."/>
            <person name="Qin Q.L."/>
            <person name="Rong J.C."/>
            <person name="Zhang X.Y."/>
            <person name="Chen X.L."/>
            <person name="Zhou B.C."/>
            <person name="Zhang Y.Z."/>
        </authorList>
    </citation>
    <scope>NUCLEOTIDE SEQUENCE [LARGE SCALE GENOMIC DNA]</scope>
    <source>
        <strain evidence="1 2">DSM 6842</strain>
    </source>
</reference>
<proteinExistence type="predicted"/>
<sequence length="41" mass="4456">MKPLICGPLKAATDANGMMARTQTQFILSACFSATWNDHIT</sequence>
<name>A0A8T0BYW2_9GAMM</name>
<dbReference type="Proteomes" id="UP000016480">
    <property type="component" value="Unassembled WGS sequence"/>
</dbReference>
<dbReference type="RefSeq" id="WP_010384423.1">
    <property type="nucleotide sequence ID" value="NZ_AHCD03000044.1"/>
</dbReference>
<accession>A0A8T0BYW2</accession>
<protein>
    <submittedName>
        <fullName evidence="1">Uncharacterized protein</fullName>
    </submittedName>
</protein>
<evidence type="ECO:0000313" key="1">
    <source>
        <dbReference type="EMBL" id="KAF7781039.1"/>
    </source>
</evidence>
<dbReference type="GeneID" id="61359993"/>
<organism evidence="1 2">
    <name type="scientific">Pseudoalteromonas rubra</name>
    <dbReference type="NCBI Taxonomy" id="43658"/>
    <lineage>
        <taxon>Bacteria</taxon>
        <taxon>Pseudomonadati</taxon>
        <taxon>Pseudomonadota</taxon>
        <taxon>Gammaproteobacteria</taxon>
        <taxon>Alteromonadales</taxon>
        <taxon>Pseudoalteromonadaceae</taxon>
        <taxon>Pseudoalteromonas</taxon>
    </lineage>
</organism>
<dbReference type="AlphaFoldDB" id="A0A8T0BYW2"/>
<evidence type="ECO:0000313" key="2">
    <source>
        <dbReference type="Proteomes" id="UP000016480"/>
    </source>
</evidence>
<dbReference type="EMBL" id="AHCD03000044">
    <property type="protein sequence ID" value="KAF7781039.1"/>
    <property type="molecule type" value="Genomic_DNA"/>
</dbReference>
<comment type="caution">
    <text evidence="1">The sequence shown here is derived from an EMBL/GenBank/DDBJ whole genome shotgun (WGS) entry which is preliminary data.</text>
</comment>
<gene>
    <name evidence="1" type="ORF">PRUB_b0130</name>
</gene>